<dbReference type="AlphaFoldDB" id="A0A1H1CJB8"/>
<dbReference type="EMBL" id="FNJW01000009">
    <property type="protein sequence ID" value="SDQ64252.1"/>
    <property type="molecule type" value="Genomic_DNA"/>
</dbReference>
<dbReference type="EMBL" id="FNJW01000009">
    <property type="protein sequence ID" value="SDQ64798.1"/>
    <property type="molecule type" value="Genomic_DNA"/>
</dbReference>
<sequence>MKMYKIIKPTTRIDNYQCIVMATSYTDPLEQMDLIRNLENDLRDLKISKGTVVFDLLTCIGDNFERFSTLCFDGYKFNLNSYEIINVPKKSILRKNMTIFFNKLDKQLESTVLNSTQIKLIRHGLTI</sequence>
<name>A0A1H1CJB8_9LACT</name>
<proteinExistence type="predicted"/>
<dbReference type="InterPro" id="IPR031834">
    <property type="entry name" value="RnlB/LsoB_antitoxin"/>
</dbReference>
<reference evidence="1" key="1">
    <citation type="submission" date="2016-10" db="EMBL/GenBank/DDBJ databases">
        <authorList>
            <person name="de Groot N.N."/>
        </authorList>
    </citation>
    <scope>NUCLEOTIDE SEQUENCE [LARGE SCALE GENOMIC DNA]</scope>
    <source>
        <strain evidence="1">MPL-11</strain>
    </source>
</reference>
<dbReference type="RefSeq" id="WP_089978857.1">
    <property type="nucleotide sequence ID" value="NZ_FNJW01000009.1"/>
</dbReference>
<accession>A0A1H1CJB8</accession>
<dbReference type="OrthoDB" id="3010230at2"/>
<keyword evidence="3" id="KW-1185">Reference proteome</keyword>
<dbReference type="Pfam" id="PF15933">
    <property type="entry name" value="RnlB_antitoxin"/>
    <property type="match status" value="1"/>
</dbReference>
<reference evidence="3" key="2">
    <citation type="submission" date="2016-10" db="EMBL/GenBank/DDBJ databases">
        <authorList>
            <person name="Varghese N."/>
            <person name="Submissions S."/>
        </authorList>
    </citation>
    <scope>NUCLEOTIDE SEQUENCE [LARGE SCALE GENOMIC DNA]</scope>
    <source>
        <strain evidence="3">MPL-11</strain>
    </source>
</reference>
<gene>
    <name evidence="1" type="ORF">SAMN04487752_2763</name>
    <name evidence="2" type="ORF">SAMN04487752_2785</name>
</gene>
<evidence type="ECO:0000313" key="1">
    <source>
        <dbReference type="EMBL" id="SDQ64252.1"/>
    </source>
</evidence>
<organism evidence="1 3">
    <name type="scientific">Carnobacterium viridans</name>
    <dbReference type="NCBI Taxonomy" id="174587"/>
    <lineage>
        <taxon>Bacteria</taxon>
        <taxon>Bacillati</taxon>
        <taxon>Bacillota</taxon>
        <taxon>Bacilli</taxon>
        <taxon>Lactobacillales</taxon>
        <taxon>Carnobacteriaceae</taxon>
        <taxon>Carnobacterium</taxon>
    </lineage>
</organism>
<protein>
    <submittedName>
        <fullName evidence="1">Antitoxin to toxin RNase LS or RnlA</fullName>
    </submittedName>
</protein>
<dbReference type="Proteomes" id="UP000199481">
    <property type="component" value="Unassembled WGS sequence"/>
</dbReference>
<evidence type="ECO:0000313" key="3">
    <source>
        <dbReference type="Proteomes" id="UP000199481"/>
    </source>
</evidence>
<evidence type="ECO:0000313" key="2">
    <source>
        <dbReference type="EMBL" id="SDQ64798.1"/>
    </source>
</evidence>